<dbReference type="SUPFAM" id="SSF160369">
    <property type="entry name" value="Ribosomal protein L10-like"/>
    <property type="match status" value="1"/>
</dbReference>
<dbReference type="GO" id="GO:0005840">
    <property type="term" value="C:ribosome"/>
    <property type="evidence" value="ECO:0007669"/>
    <property type="project" value="UniProtKB-KW"/>
</dbReference>
<evidence type="ECO:0000256" key="2">
    <source>
        <dbReference type="ARBA" id="ARBA00010531"/>
    </source>
</evidence>
<organism evidence="9 10">
    <name type="scientific">Pararge aegeria aegeria</name>
    <dbReference type="NCBI Taxonomy" id="348720"/>
    <lineage>
        <taxon>Eukaryota</taxon>
        <taxon>Metazoa</taxon>
        <taxon>Ecdysozoa</taxon>
        <taxon>Arthropoda</taxon>
        <taxon>Hexapoda</taxon>
        <taxon>Insecta</taxon>
        <taxon>Pterygota</taxon>
        <taxon>Neoptera</taxon>
        <taxon>Endopterygota</taxon>
        <taxon>Lepidoptera</taxon>
        <taxon>Glossata</taxon>
        <taxon>Ditrysia</taxon>
        <taxon>Papilionoidea</taxon>
        <taxon>Nymphalidae</taxon>
        <taxon>Satyrinae</taxon>
        <taxon>Satyrini</taxon>
        <taxon>Parargina</taxon>
        <taxon>Pararge</taxon>
    </lineage>
</organism>
<dbReference type="InterPro" id="IPR000911">
    <property type="entry name" value="Ribosomal_uL11"/>
</dbReference>
<dbReference type="PANTHER" id="PTHR36427">
    <property type="entry name" value="54S RIBOSOMAL PROTEIN L1, MITOCHONDRIAL"/>
    <property type="match status" value="1"/>
</dbReference>
<evidence type="ECO:0000256" key="4">
    <source>
        <dbReference type="ARBA" id="ARBA00022980"/>
    </source>
</evidence>
<dbReference type="PROSITE" id="PS00359">
    <property type="entry name" value="RIBOSOMAL_L11"/>
    <property type="match status" value="1"/>
</dbReference>
<evidence type="ECO:0000256" key="6">
    <source>
        <dbReference type="ARBA" id="ARBA00035203"/>
    </source>
</evidence>
<dbReference type="InterPro" id="IPR028364">
    <property type="entry name" value="Ribosomal_uL1/biogenesis"/>
</dbReference>
<dbReference type="Gene3D" id="3.40.50.790">
    <property type="match status" value="1"/>
</dbReference>
<reference evidence="9" key="1">
    <citation type="submission" date="2022-03" db="EMBL/GenBank/DDBJ databases">
        <authorList>
            <person name="Lindestad O."/>
        </authorList>
    </citation>
    <scope>NUCLEOTIDE SEQUENCE</scope>
</reference>
<dbReference type="InterPro" id="IPR036796">
    <property type="entry name" value="Ribosomal_uL11_N_sf"/>
</dbReference>
<evidence type="ECO:0000256" key="5">
    <source>
        <dbReference type="ARBA" id="ARBA00023274"/>
    </source>
</evidence>
<dbReference type="Gene3D" id="1.10.10.250">
    <property type="entry name" value="Ribosomal protein L11, C-terminal domain"/>
    <property type="match status" value="1"/>
</dbReference>
<comment type="caution">
    <text evidence="9">The sequence shown here is derived from an EMBL/GenBank/DDBJ whole genome shotgun (WGS) entry which is preliminary data.</text>
</comment>
<comment type="similarity">
    <text evidence="1">Belongs to the universal ribosomal protein uL10 family.</text>
</comment>
<dbReference type="Gene3D" id="3.30.1550.10">
    <property type="entry name" value="Ribosomal protein L11/L12, N-terminal domain"/>
    <property type="match status" value="1"/>
</dbReference>
<dbReference type="Proteomes" id="UP000838756">
    <property type="component" value="Unassembled WGS sequence"/>
</dbReference>
<dbReference type="CDD" id="cd00349">
    <property type="entry name" value="Ribosomal_L11"/>
    <property type="match status" value="1"/>
</dbReference>
<gene>
    <name evidence="9" type="primary">jg12662</name>
    <name evidence="9" type="ORF">PAEG_LOCUS2371</name>
</gene>
<dbReference type="GO" id="GO:0003735">
    <property type="term" value="F:structural constituent of ribosome"/>
    <property type="evidence" value="ECO:0007669"/>
    <property type="project" value="InterPro"/>
</dbReference>
<name>A0A8S4QLP5_9NEOP</name>
<evidence type="ECO:0000259" key="8">
    <source>
        <dbReference type="Pfam" id="PF03946"/>
    </source>
</evidence>
<comment type="similarity">
    <text evidence="3">Belongs to the universal ribosomal protein uL11 family.</text>
</comment>
<dbReference type="GO" id="GO:1990904">
    <property type="term" value="C:ribonucleoprotein complex"/>
    <property type="evidence" value="ECO:0007669"/>
    <property type="project" value="UniProtKB-KW"/>
</dbReference>
<feature type="domain" description="Large ribosomal subunit protein uL11 N-terminal" evidence="8">
    <location>
        <begin position="8"/>
        <end position="69"/>
    </location>
</feature>
<dbReference type="InterPro" id="IPR023674">
    <property type="entry name" value="Ribosomal_uL1-like"/>
</dbReference>
<dbReference type="InterPro" id="IPR020784">
    <property type="entry name" value="Ribosomal_uL11_N"/>
</dbReference>
<dbReference type="OrthoDB" id="6779746at2759"/>
<keyword evidence="5" id="KW-0687">Ribonucleoprotein</keyword>
<dbReference type="Pfam" id="PF00687">
    <property type="entry name" value="Ribosomal_L1"/>
    <property type="match status" value="1"/>
</dbReference>
<dbReference type="HAMAP" id="MF_00736">
    <property type="entry name" value="Ribosomal_uL11"/>
    <property type="match status" value="1"/>
</dbReference>
<comment type="similarity">
    <text evidence="2">Belongs to the universal ribosomal protein uL1 family.</text>
</comment>
<accession>A0A8S4QLP5</accession>
<dbReference type="AlphaFoldDB" id="A0A8S4QLP5"/>
<dbReference type="SMART" id="SM00649">
    <property type="entry name" value="RL11"/>
    <property type="match status" value="1"/>
</dbReference>
<evidence type="ECO:0000313" key="9">
    <source>
        <dbReference type="EMBL" id="CAH2210466.1"/>
    </source>
</evidence>
<evidence type="ECO:0000256" key="7">
    <source>
        <dbReference type="ARBA" id="ARBA00035320"/>
    </source>
</evidence>
<evidence type="ECO:0000256" key="1">
    <source>
        <dbReference type="ARBA" id="ARBA00008889"/>
    </source>
</evidence>
<dbReference type="SUPFAM" id="SSF46906">
    <property type="entry name" value="Ribosomal protein L11, C-terminal domain"/>
    <property type="match status" value="1"/>
</dbReference>
<dbReference type="Pfam" id="PF03946">
    <property type="entry name" value="Ribosomal_L11_N"/>
    <property type="match status" value="1"/>
</dbReference>
<sequence length="373" mass="40112">MSNVVAKINLLMEAGKAVPGPKIASVLGPRGIPVPKFCEAFNKATSAANASYKVGDLVTVRISIKDDRSHDFTVSGPPVAYLLKQEAKLSKASGNSGKELVAKLSMSAIIKVAKCKMVDMKVDNEDSAVKMVIGTAKSMGIEVVEVNLGVDSRKSEEQVRGTVVLPKGIGKNIKVAVFAQDKHLLEAEKAGADITGGEDLIEEIKKGRKLNVDWCITTPDFMAKITPIAKVLGAKGLMPNPKFGTVTSNIAEATKTIKSGQIKFRTDKNGVIHGKFSGSVAIIYSSAIVEAAKLIVDFINANKEKMSVICAAHINELLTVEDVNKLAKLPSLDELRVKIMRLISYDIPARLALSINSSSMRLMRVLDYYSSKK</sequence>
<dbReference type="FunFam" id="3.40.50.790:FF:000001">
    <property type="entry name" value="50S ribosomal protein L1"/>
    <property type="match status" value="1"/>
</dbReference>
<dbReference type="GO" id="GO:0006412">
    <property type="term" value="P:translation"/>
    <property type="evidence" value="ECO:0007669"/>
    <property type="project" value="InterPro"/>
</dbReference>
<protein>
    <recommendedName>
        <fullName evidence="6">Large ribosomal subunit protein uL11</fullName>
    </recommendedName>
    <alternativeName>
        <fullName evidence="7">60S ribosomal protein L12</fullName>
    </alternativeName>
</protein>
<dbReference type="SUPFAM" id="SSF56808">
    <property type="entry name" value="Ribosomal protein L1"/>
    <property type="match status" value="1"/>
</dbReference>
<dbReference type="InterPro" id="IPR043141">
    <property type="entry name" value="Ribosomal_uL10-like_sf"/>
</dbReference>
<dbReference type="PANTHER" id="PTHR36427:SF3">
    <property type="entry name" value="LARGE RIBOSOMAL SUBUNIT PROTEIN UL1M"/>
    <property type="match status" value="1"/>
</dbReference>
<dbReference type="InterPro" id="IPR036769">
    <property type="entry name" value="Ribosomal_uL11_C_sf"/>
</dbReference>
<keyword evidence="4" id="KW-0689">Ribosomal protein</keyword>
<dbReference type="EMBL" id="CAKXAJ010007522">
    <property type="protein sequence ID" value="CAH2210466.1"/>
    <property type="molecule type" value="Genomic_DNA"/>
</dbReference>
<dbReference type="InterPro" id="IPR016095">
    <property type="entry name" value="Ribosomal_uL1_3-a/b-sand"/>
</dbReference>
<dbReference type="Gene3D" id="3.30.190.20">
    <property type="match status" value="1"/>
</dbReference>
<proteinExistence type="inferred from homology"/>
<evidence type="ECO:0000256" key="3">
    <source>
        <dbReference type="ARBA" id="ARBA00010537"/>
    </source>
</evidence>
<evidence type="ECO:0000313" key="10">
    <source>
        <dbReference type="Proteomes" id="UP000838756"/>
    </source>
</evidence>
<dbReference type="CDD" id="cd00403">
    <property type="entry name" value="Ribosomal_L1"/>
    <property type="match status" value="1"/>
</dbReference>
<keyword evidence="10" id="KW-1185">Reference proteome</keyword>
<dbReference type="InterPro" id="IPR020785">
    <property type="entry name" value="Ribosomal_uL11_CS"/>
</dbReference>
<dbReference type="SUPFAM" id="SSF54747">
    <property type="entry name" value="Ribosomal L11/L12e N-terminal domain"/>
    <property type="match status" value="1"/>
</dbReference>